<name>A0A511W5P5_9BACI</name>
<evidence type="ECO:0000313" key="3">
    <source>
        <dbReference type="EMBL" id="GEN46081.1"/>
    </source>
</evidence>
<dbReference type="Gene3D" id="3.90.640.20">
    <property type="entry name" value="Heat-shock cognate protein, ATPase"/>
    <property type="match status" value="1"/>
</dbReference>
<dbReference type="InterPro" id="IPR037126">
    <property type="entry name" value="PdaC/RsiV-like_sf"/>
</dbReference>
<dbReference type="Pfam" id="PF11738">
    <property type="entry name" value="DUF3298"/>
    <property type="match status" value="1"/>
</dbReference>
<keyword evidence="1" id="KW-1133">Transmembrane helix</keyword>
<dbReference type="Proteomes" id="UP000321440">
    <property type="component" value="Unassembled WGS sequence"/>
</dbReference>
<dbReference type="InterPro" id="IPR021729">
    <property type="entry name" value="DUF3298"/>
</dbReference>
<keyword evidence="1" id="KW-0812">Transmembrane</keyword>
<accession>A0A511W5P5</accession>
<feature type="transmembrane region" description="Helical" evidence="1">
    <location>
        <begin position="7"/>
        <end position="26"/>
    </location>
</feature>
<organism evidence="3 4">
    <name type="scientific">Alkalibacillus haloalkaliphilus</name>
    <dbReference type="NCBI Taxonomy" id="94136"/>
    <lineage>
        <taxon>Bacteria</taxon>
        <taxon>Bacillati</taxon>
        <taxon>Bacillota</taxon>
        <taxon>Bacilli</taxon>
        <taxon>Bacillales</taxon>
        <taxon>Bacillaceae</taxon>
        <taxon>Alkalibacillus</taxon>
    </lineage>
</organism>
<dbReference type="OrthoDB" id="9812065at2"/>
<proteinExistence type="predicted"/>
<feature type="domain" description="DUF3298" evidence="2">
    <location>
        <begin position="164"/>
        <end position="243"/>
    </location>
</feature>
<dbReference type="EMBL" id="BJYA01000012">
    <property type="protein sequence ID" value="GEN46081.1"/>
    <property type="molecule type" value="Genomic_DNA"/>
</dbReference>
<evidence type="ECO:0000256" key="1">
    <source>
        <dbReference type="SAM" id="Phobius"/>
    </source>
</evidence>
<evidence type="ECO:0000313" key="4">
    <source>
        <dbReference type="Proteomes" id="UP000321440"/>
    </source>
</evidence>
<gene>
    <name evidence="3" type="ORF">AHA02nite_18570</name>
</gene>
<sequence length="270" mass="30917">MSSQKTLRYFLVSLLISYLVGLIFFAPDFSESSTVHALETVNDTGEIEESGYPNINIRTVSRETEDYILFVQAPVFDSEELNEFFGDYVEQVMNQFFHEVEQLGRVDADTPGNLSLKVEIEPAGEELYSVIFSEETFTGGASVNQKASVYMVDVEAGELINRAELFNDPDEAQSTIFPIIEQRLKDSEQYSAYILDDELQRWLSQTDYHFTNMYIEDGNIVFKFNKYEVLAGVAGTPEVSIPINEVKDLFKPEWLERMKVEDQTGQDFYL</sequence>
<reference evidence="3 4" key="1">
    <citation type="submission" date="2019-07" db="EMBL/GenBank/DDBJ databases">
        <title>Whole genome shotgun sequence of Alkalibacillus haloalkaliphilus NBRC 103110.</title>
        <authorList>
            <person name="Hosoyama A."/>
            <person name="Uohara A."/>
            <person name="Ohji S."/>
            <person name="Ichikawa N."/>
        </authorList>
    </citation>
    <scope>NUCLEOTIDE SEQUENCE [LARGE SCALE GENOMIC DNA]</scope>
    <source>
        <strain evidence="3 4">NBRC 103110</strain>
    </source>
</reference>
<keyword evidence="4" id="KW-1185">Reference proteome</keyword>
<keyword evidence="1" id="KW-0472">Membrane</keyword>
<protein>
    <recommendedName>
        <fullName evidence="2">DUF3298 domain-containing protein</fullName>
    </recommendedName>
</protein>
<dbReference type="Gene3D" id="3.30.565.40">
    <property type="entry name" value="Fervidobacterium nodosum Rt17-B1 like"/>
    <property type="match status" value="1"/>
</dbReference>
<dbReference type="AlphaFoldDB" id="A0A511W5P5"/>
<dbReference type="RefSeq" id="WP_146816565.1">
    <property type="nucleotide sequence ID" value="NZ_BJYA01000012.1"/>
</dbReference>
<evidence type="ECO:0000259" key="2">
    <source>
        <dbReference type="Pfam" id="PF11738"/>
    </source>
</evidence>
<comment type="caution">
    <text evidence="3">The sequence shown here is derived from an EMBL/GenBank/DDBJ whole genome shotgun (WGS) entry which is preliminary data.</text>
</comment>